<dbReference type="AlphaFoldDB" id="A0A1H6ZNC4"/>
<accession>A0A1H6ZNC4</accession>
<organism evidence="1 2">
    <name type="scientific">Frateuria terrea</name>
    <dbReference type="NCBI Taxonomy" id="529704"/>
    <lineage>
        <taxon>Bacteria</taxon>
        <taxon>Pseudomonadati</taxon>
        <taxon>Pseudomonadota</taxon>
        <taxon>Gammaproteobacteria</taxon>
        <taxon>Lysobacterales</taxon>
        <taxon>Rhodanobacteraceae</taxon>
        <taxon>Frateuria</taxon>
    </lineage>
</organism>
<dbReference type="Proteomes" id="UP000199420">
    <property type="component" value="Unassembled WGS sequence"/>
</dbReference>
<sequence length="55" mass="5934">MCDLLTDPVIAELRKLTVYRRIENALDELFNATPAAEALPREAVGGGTFEQGDAA</sequence>
<dbReference type="EMBL" id="FNYC01000012">
    <property type="protein sequence ID" value="SEJ54919.1"/>
    <property type="molecule type" value="Genomic_DNA"/>
</dbReference>
<reference evidence="1 2" key="1">
    <citation type="submission" date="2016-10" db="EMBL/GenBank/DDBJ databases">
        <authorList>
            <person name="de Groot N.N."/>
        </authorList>
    </citation>
    <scope>NUCLEOTIDE SEQUENCE [LARGE SCALE GENOMIC DNA]</scope>
    <source>
        <strain evidence="1 2">DSM 26515</strain>
    </source>
</reference>
<name>A0A1H6ZNC4_9GAMM</name>
<keyword evidence="2" id="KW-1185">Reference proteome</keyword>
<dbReference type="RefSeq" id="WP_175483828.1">
    <property type="nucleotide sequence ID" value="NZ_FNYC01000012.1"/>
</dbReference>
<dbReference type="STRING" id="529704.SAMN02927913_2214"/>
<proteinExistence type="predicted"/>
<gene>
    <name evidence="1" type="ORF">SAMN04487997_0176</name>
</gene>
<evidence type="ECO:0000313" key="2">
    <source>
        <dbReference type="Proteomes" id="UP000199420"/>
    </source>
</evidence>
<protein>
    <submittedName>
        <fullName evidence="1">Uncharacterized protein</fullName>
    </submittedName>
</protein>
<evidence type="ECO:0000313" key="1">
    <source>
        <dbReference type="EMBL" id="SEJ54919.1"/>
    </source>
</evidence>